<reference evidence="14 15" key="1">
    <citation type="submission" date="2018-04" db="EMBL/GenBank/DDBJ databases">
        <title>Genomic Encyclopedia of Type Strains, Phase III (KMG-III): the genomes of soil and plant-associated and newly described type strains.</title>
        <authorList>
            <person name="Whitman W."/>
        </authorList>
    </citation>
    <scope>NUCLEOTIDE SEQUENCE [LARGE SCALE GENOMIC DNA]</scope>
    <source>
        <strain evidence="14 15">NW12</strain>
    </source>
</reference>
<dbReference type="AlphaFoldDB" id="A0A2T4YU11"/>
<dbReference type="SUPFAM" id="SSF55874">
    <property type="entry name" value="ATPase domain of HSP90 chaperone/DNA topoisomerase II/histidine kinase"/>
    <property type="match status" value="1"/>
</dbReference>
<comment type="caution">
    <text evidence="14">The sequence shown here is derived from an EMBL/GenBank/DDBJ whole genome shotgun (WGS) entry which is preliminary data.</text>
</comment>
<dbReference type="SUPFAM" id="SSF52172">
    <property type="entry name" value="CheY-like"/>
    <property type="match status" value="1"/>
</dbReference>
<dbReference type="InterPro" id="IPR013656">
    <property type="entry name" value="PAS_4"/>
</dbReference>
<evidence type="ECO:0000256" key="4">
    <source>
        <dbReference type="ARBA" id="ARBA00022679"/>
    </source>
</evidence>
<dbReference type="Proteomes" id="UP000240996">
    <property type="component" value="Unassembled WGS sequence"/>
</dbReference>
<keyword evidence="3 9" id="KW-0597">Phosphoprotein</keyword>
<dbReference type="InterPro" id="IPR003594">
    <property type="entry name" value="HATPase_dom"/>
</dbReference>
<protein>
    <recommendedName>
        <fullName evidence="2">histidine kinase</fullName>
        <ecNumber evidence="2">2.7.13.3</ecNumber>
    </recommendedName>
</protein>
<dbReference type="NCBIfam" id="TIGR00229">
    <property type="entry name" value="sensory_box"/>
    <property type="match status" value="1"/>
</dbReference>
<dbReference type="SMART" id="SM00387">
    <property type="entry name" value="HATPase_c"/>
    <property type="match status" value="1"/>
</dbReference>
<dbReference type="PROSITE" id="PS50112">
    <property type="entry name" value="PAS"/>
    <property type="match status" value="1"/>
</dbReference>
<dbReference type="Pfam" id="PF02518">
    <property type="entry name" value="HATPase_c"/>
    <property type="match status" value="1"/>
</dbReference>
<dbReference type="SMART" id="SM00091">
    <property type="entry name" value="PAS"/>
    <property type="match status" value="2"/>
</dbReference>
<evidence type="ECO:0000256" key="1">
    <source>
        <dbReference type="ARBA" id="ARBA00000085"/>
    </source>
</evidence>
<dbReference type="InterPro" id="IPR036890">
    <property type="entry name" value="HATPase_C_sf"/>
</dbReference>
<name>A0A2T4YU11_9SPHN</name>
<dbReference type="InterPro" id="IPR000700">
    <property type="entry name" value="PAS-assoc_C"/>
</dbReference>
<accession>A0A2T4YU11</accession>
<dbReference type="PROSITE" id="PS50109">
    <property type="entry name" value="HIS_KIN"/>
    <property type="match status" value="1"/>
</dbReference>
<dbReference type="Pfam" id="PF08448">
    <property type="entry name" value="PAS_4"/>
    <property type="match status" value="1"/>
</dbReference>
<dbReference type="SUPFAM" id="SSF47384">
    <property type="entry name" value="Homodimeric domain of signal transducing histidine kinase"/>
    <property type="match status" value="1"/>
</dbReference>
<feature type="domain" description="PAC" evidence="13">
    <location>
        <begin position="102"/>
        <end position="155"/>
    </location>
</feature>
<dbReference type="PANTHER" id="PTHR43065:SF46">
    <property type="entry name" value="C4-DICARBOXYLATE TRANSPORT SENSOR PROTEIN DCTB"/>
    <property type="match status" value="1"/>
</dbReference>
<feature type="domain" description="Response regulatory" evidence="11">
    <location>
        <begin position="589"/>
        <end position="697"/>
    </location>
</feature>
<dbReference type="CDD" id="cd00082">
    <property type="entry name" value="HisKA"/>
    <property type="match status" value="1"/>
</dbReference>
<organism evidence="14 15">
    <name type="scientific">Sphingomonas aerolata</name>
    <dbReference type="NCBI Taxonomy" id="185951"/>
    <lineage>
        <taxon>Bacteria</taxon>
        <taxon>Pseudomonadati</taxon>
        <taxon>Pseudomonadota</taxon>
        <taxon>Alphaproteobacteria</taxon>
        <taxon>Sphingomonadales</taxon>
        <taxon>Sphingomonadaceae</taxon>
        <taxon>Sphingomonas</taxon>
    </lineage>
</organism>
<dbReference type="SMART" id="SM00388">
    <property type="entry name" value="HisKA"/>
    <property type="match status" value="1"/>
</dbReference>
<evidence type="ECO:0000259" key="12">
    <source>
        <dbReference type="PROSITE" id="PS50112"/>
    </source>
</evidence>
<keyword evidence="7" id="KW-0067">ATP-binding</keyword>
<feature type="domain" description="Histidine kinase" evidence="10">
    <location>
        <begin position="344"/>
        <end position="564"/>
    </location>
</feature>
<dbReference type="InterPro" id="IPR035965">
    <property type="entry name" value="PAS-like_dom_sf"/>
</dbReference>
<dbReference type="GO" id="GO:0005524">
    <property type="term" value="F:ATP binding"/>
    <property type="evidence" value="ECO:0007669"/>
    <property type="project" value="UniProtKB-KW"/>
</dbReference>
<keyword evidence="4" id="KW-0808">Transferase</keyword>
<proteinExistence type="predicted"/>
<dbReference type="EMBL" id="PZZN01000001">
    <property type="protein sequence ID" value="PTM47302.1"/>
    <property type="molecule type" value="Genomic_DNA"/>
</dbReference>
<dbReference type="InterPro" id="IPR011006">
    <property type="entry name" value="CheY-like_superfamily"/>
</dbReference>
<dbReference type="Gene3D" id="1.10.287.130">
    <property type="match status" value="1"/>
</dbReference>
<dbReference type="Gene3D" id="3.40.50.2300">
    <property type="match status" value="1"/>
</dbReference>
<keyword evidence="8" id="KW-0902">Two-component regulatory system</keyword>
<sequence>MEDANEDGQSVEPLAKGRRADSLKAVPHGSAALIQMAEYTGDLIGLCDAGGRLAYLNPAGRRLIGVEAADIFPMRLTDYVVPEQRHLVDKVVVPTARRDGVWEGEMQLVNLKTDDIIDVQRSTFATRDERGEITGFVSVMRDITHDKVQKGRLRRQIETFEALIANNPLEICLVDADFRLRVVSRGARTVFENIQPLLGRDFADVLRALWPEPFASEAIARFRQTLDTGMAYDAATTPEQRADIEAREAYGWRIERVTLPDECYGIVCYFHDLIDREYGTRALGRREAELRDLNIDLERRVRARTAALNHANERLTAEIERREAVQAAQLQSQKLEAVGQLVSGIAHDFNNILGAVIGGLTIIQNRNDDPRIEQIATMGQRAAERGAALVRQLLAFARQEDVVAQRVDLAGAIGEISDLVRHGMRGNVALAIDCDDDLWPVLADPTQLQSALLNLANNASDAMNGGGHLHIAVSNCARTSADLPLELDGQDAIRIVVADDGPGMDSDTLQRITEPFFTTKARGKGTGLGLAMVQRFVEQSGGAMRIESRPGHGTTFSIFLPRAVDPGASDPVPRSDETGFNATGRAFETVLLVDDDAELCAMIAEGLSDHGFDVIVAPDAQAALLVLRTRAIDALITDVHMPDMTGNDLVAQVRASGSDIPCLFMTGIANEAALDGETVVQKPFNPAVLHYALRRILIARDQRASDAERLDRLTLRLKSDCTRSLLDHWRAVRAGPVIPLFETFTINACSEPHRIVVAQIDLGKVPIHFTFTLVGDTLRNAVPHSIAATEMPVSGNDSLAAREAAYRRCALTGKPSHEYARINLGDGYRETFERLLLPFSSDGIVVDHIVGAVVIEREAVGER</sequence>
<evidence type="ECO:0000256" key="6">
    <source>
        <dbReference type="ARBA" id="ARBA00022777"/>
    </source>
</evidence>
<dbReference type="Gene3D" id="3.30.450.20">
    <property type="entry name" value="PAS domain"/>
    <property type="match status" value="2"/>
</dbReference>
<dbReference type="Gene3D" id="3.30.565.10">
    <property type="entry name" value="Histidine kinase-like ATPase, C-terminal domain"/>
    <property type="match status" value="1"/>
</dbReference>
<keyword evidence="15" id="KW-1185">Reference proteome</keyword>
<dbReference type="EC" id="2.7.13.3" evidence="2"/>
<dbReference type="Pfam" id="PF00512">
    <property type="entry name" value="HisKA"/>
    <property type="match status" value="1"/>
</dbReference>
<dbReference type="InterPro" id="IPR003661">
    <property type="entry name" value="HisK_dim/P_dom"/>
</dbReference>
<evidence type="ECO:0000313" key="15">
    <source>
        <dbReference type="Proteomes" id="UP000240996"/>
    </source>
</evidence>
<dbReference type="PRINTS" id="PR00344">
    <property type="entry name" value="BCTRLSENSOR"/>
</dbReference>
<dbReference type="RefSeq" id="WP_167396687.1">
    <property type="nucleotide sequence ID" value="NZ_PZZN01000001.1"/>
</dbReference>
<dbReference type="SUPFAM" id="SSF55785">
    <property type="entry name" value="PYP-like sensor domain (PAS domain)"/>
    <property type="match status" value="2"/>
</dbReference>
<dbReference type="InterPro" id="IPR001789">
    <property type="entry name" value="Sig_transdc_resp-reg_receiver"/>
</dbReference>
<evidence type="ECO:0000313" key="14">
    <source>
        <dbReference type="EMBL" id="PTM47302.1"/>
    </source>
</evidence>
<evidence type="ECO:0000256" key="5">
    <source>
        <dbReference type="ARBA" id="ARBA00022741"/>
    </source>
</evidence>
<dbReference type="PROSITE" id="PS50113">
    <property type="entry name" value="PAC"/>
    <property type="match status" value="1"/>
</dbReference>
<dbReference type="PROSITE" id="PS50110">
    <property type="entry name" value="RESPONSE_REGULATORY"/>
    <property type="match status" value="1"/>
</dbReference>
<dbReference type="PANTHER" id="PTHR43065">
    <property type="entry name" value="SENSOR HISTIDINE KINASE"/>
    <property type="match status" value="1"/>
</dbReference>
<gene>
    <name evidence="14" type="ORF">C8J24_0694</name>
</gene>
<dbReference type="InterPro" id="IPR000014">
    <property type="entry name" value="PAS"/>
</dbReference>
<evidence type="ECO:0000259" key="13">
    <source>
        <dbReference type="PROSITE" id="PS50113"/>
    </source>
</evidence>
<dbReference type="InterPro" id="IPR036097">
    <property type="entry name" value="HisK_dim/P_sf"/>
</dbReference>
<feature type="modified residue" description="4-aspartylphosphate" evidence="9">
    <location>
        <position position="638"/>
    </location>
</feature>
<comment type="catalytic activity">
    <reaction evidence="1">
        <text>ATP + protein L-histidine = ADP + protein N-phospho-L-histidine.</text>
        <dbReference type="EC" id="2.7.13.3"/>
    </reaction>
</comment>
<evidence type="ECO:0000256" key="2">
    <source>
        <dbReference type="ARBA" id="ARBA00012438"/>
    </source>
</evidence>
<feature type="domain" description="PAS" evidence="12">
    <location>
        <begin position="29"/>
        <end position="99"/>
    </location>
</feature>
<keyword evidence="5" id="KW-0547">Nucleotide-binding</keyword>
<dbReference type="InterPro" id="IPR005467">
    <property type="entry name" value="His_kinase_dom"/>
</dbReference>
<dbReference type="GO" id="GO:0000155">
    <property type="term" value="F:phosphorelay sensor kinase activity"/>
    <property type="evidence" value="ECO:0007669"/>
    <property type="project" value="InterPro"/>
</dbReference>
<dbReference type="Pfam" id="PF00072">
    <property type="entry name" value="Response_reg"/>
    <property type="match status" value="1"/>
</dbReference>
<evidence type="ECO:0000256" key="9">
    <source>
        <dbReference type="PROSITE-ProRule" id="PRU00169"/>
    </source>
</evidence>
<keyword evidence="6" id="KW-0418">Kinase</keyword>
<evidence type="ECO:0000256" key="8">
    <source>
        <dbReference type="ARBA" id="ARBA00023012"/>
    </source>
</evidence>
<dbReference type="SMART" id="SM00448">
    <property type="entry name" value="REC"/>
    <property type="match status" value="1"/>
</dbReference>
<evidence type="ECO:0000256" key="3">
    <source>
        <dbReference type="ARBA" id="ARBA00022553"/>
    </source>
</evidence>
<evidence type="ECO:0000259" key="10">
    <source>
        <dbReference type="PROSITE" id="PS50109"/>
    </source>
</evidence>
<evidence type="ECO:0000259" key="11">
    <source>
        <dbReference type="PROSITE" id="PS50110"/>
    </source>
</evidence>
<dbReference type="InterPro" id="IPR004358">
    <property type="entry name" value="Sig_transdc_His_kin-like_C"/>
</dbReference>
<evidence type="ECO:0000256" key="7">
    <source>
        <dbReference type="ARBA" id="ARBA00022840"/>
    </source>
</evidence>